<sequence length="353" mass="38677">MATLYVASTESYVGKSAVCAGLLRQLKDRQIDAGYMKPVSVSVTHTPEGAFDEDAAFIRESFGLSEPLEQIAPVLLRRTTIESILRGEQHDWAGAVQQAFQAISSQHQVTIVEGTNSWYEGALVDLSADRVADLIDAPMVLVSRYRTTLTVDAILSVQRFVGKRLKGVILNQIEETRLDFVQSHVVPFLEQRGIAVLGLLPQDIALSGIPVEDLVSELGGSVIGAEYGQGKIVESLMIGAMGAEAGLSHFRRRANKAVITGGDRTDLQLAALETSTNALVLTGNFRPQQSVIDRAEQRNVPIITIADDTLTAVERIENMFGHVRLHERTKLERFTKLMAERCDWARLDAILGL</sequence>
<keyword evidence="1" id="KW-0315">Glutamine amidotransferase</keyword>
<dbReference type="RefSeq" id="WP_054536421.1">
    <property type="nucleotide sequence ID" value="NZ_LGKP01000035.1"/>
</dbReference>
<dbReference type="STRING" id="70996.SE18_20960"/>
<gene>
    <name evidence="3" type="ORF">SE18_20960</name>
</gene>
<keyword evidence="4" id="KW-1185">Reference proteome</keyword>
<name>A0A0P6XYA8_9CHLR</name>
<dbReference type="SUPFAM" id="SSF52540">
    <property type="entry name" value="P-loop containing nucleoside triphosphate hydrolases"/>
    <property type="match status" value="1"/>
</dbReference>
<dbReference type="AlphaFoldDB" id="A0A0P6XYA8"/>
<dbReference type="PANTHER" id="PTHR21343:SF8">
    <property type="entry name" value="DRTGG DOMAIN-CONTAINING PROTEIN"/>
    <property type="match status" value="1"/>
</dbReference>
<reference evidence="3 4" key="1">
    <citation type="submission" date="2015-07" db="EMBL/GenBank/DDBJ databases">
        <title>Whole genome sequence of Herpetosiphon geysericola DSM 7119.</title>
        <authorList>
            <person name="Hemp J."/>
            <person name="Ward L.M."/>
            <person name="Pace L.A."/>
            <person name="Fischer W.W."/>
        </authorList>
    </citation>
    <scope>NUCLEOTIDE SEQUENCE [LARGE SCALE GENOMIC DNA]</scope>
    <source>
        <strain evidence="3 4">DSM 7119</strain>
    </source>
</reference>
<evidence type="ECO:0000256" key="1">
    <source>
        <dbReference type="ARBA" id="ARBA00022962"/>
    </source>
</evidence>
<feature type="domain" description="DRTGG" evidence="2">
    <location>
        <begin position="213"/>
        <end position="319"/>
    </location>
</feature>
<dbReference type="InterPro" id="IPR028979">
    <property type="entry name" value="Ser_kin/Pase_Hpr-like_N_sf"/>
</dbReference>
<dbReference type="CDD" id="cd03109">
    <property type="entry name" value="DTBS"/>
    <property type="match status" value="1"/>
</dbReference>
<dbReference type="OrthoDB" id="9769095at2"/>
<dbReference type="Gene3D" id="3.40.50.300">
    <property type="entry name" value="P-loop containing nucleotide triphosphate hydrolases"/>
    <property type="match status" value="1"/>
</dbReference>
<dbReference type="Proteomes" id="UP000050277">
    <property type="component" value="Unassembled WGS sequence"/>
</dbReference>
<dbReference type="Pfam" id="PF07085">
    <property type="entry name" value="DRTGG"/>
    <property type="match status" value="1"/>
</dbReference>
<dbReference type="SUPFAM" id="SSF75138">
    <property type="entry name" value="HprK N-terminal domain-like"/>
    <property type="match status" value="1"/>
</dbReference>
<evidence type="ECO:0000259" key="2">
    <source>
        <dbReference type="Pfam" id="PF07085"/>
    </source>
</evidence>
<protein>
    <recommendedName>
        <fullName evidence="2">DRTGG domain-containing protein</fullName>
    </recommendedName>
</protein>
<dbReference type="PATRIC" id="fig|70996.4.peg.2009"/>
<comment type="caution">
    <text evidence="3">The sequence shown here is derived from an EMBL/GenBank/DDBJ whole genome shotgun (WGS) entry which is preliminary data.</text>
</comment>
<dbReference type="InterPro" id="IPR010766">
    <property type="entry name" value="DRTGG"/>
</dbReference>
<dbReference type="Pfam" id="PF13500">
    <property type="entry name" value="AAA_26"/>
    <property type="match status" value="1"/>
</dbReference>
<proteinExistence type="predicted"/>
<dbReference type="EMBL" id="LGKP01000035">
    <property type="protein sequence ID" value="KPL81171.1"/>
    <property type="molecule type" value="Genomic_DNA"/>
</dbReference>
<evidence type="ECO:0000313" key="3">
    <source>
        <dbReference type="EMBL" id="KPL81171.1"/>
    </source>
</evidence>
<evidence type="ECO:0000313" key="4">
    <source>
        <dbReference type="Proteomes" id="UP000050277"/>
    </source>
</evidence>
<dbReference type="Gene3D" id="3.40.1390.20">
    <property type="entry name" value="HprK N-terminal domain-like"/>
    <property type="match status" value="1"/>
</dbReference>
<dbReference type="PANTHER" id="PTHR21343">
    <property type="entry name" value="DETHIOBIOTIN SYNTHETASE"/>
    <property type="match status" value="1"/>
</dbReference>
<dbReference type="InterPro" id="IPR027417">
    <property type="entry name" value="P-loop_NTPase"/>
</dbReference>
<accession>A0A0P6XYA8</accession>
<organism evidence="3 4">
    <name type="scientific">Herpetosiphon geysericola</name>
    <dbReference type="NCBI Taxonomy" id="70996"/>
    <lineage>
        <taxon>Bacteria</taxon>
        <taxon>Bacillati</taxon>
        <taxon>Chloroflexota</taxon>
        <taxon>Chloroflexia</taxon>
        <taxon>Herpetosiphonales</taxon>
        <taxon>Herpetosiphonaceae</taxon>
        <taxon>Herpetosiphon</taxon>
    </lineage>
</organism>